<reference evidence="1 2" key="1">
    <citation type="journal article" date="2013" name="BMC Genomics">
        <title>Genomics-driven discovery of the pneumocandin biosynthetic gene cluster in the fungus Glarea lozoyensis.</title>
        <authorList>
            <person name="Chen L."/>
            <person name="Yue Q."/>
            <person name="Zhang X."/>
            <person name="Xiang M."/>
            <person name="Wang C."/>
            <person name="Li S."/>
            <person name="Che Y."/>
            <person name="Ortiz-Lopez F.J."/>
            <person name="Bills G.F."/>
            <person name="Liu X."/>
            <person name="An Z."/>
        </authorList>
    </citation>
    <scope>NUCLEOTIDE SEQUENCE [LARGE SCALE GENOMIC DNA]</scope>
    <source>
        <strain evidence="2">ATCC 20868 / MF5171</strain>
    </source>
</reference>
<dbReference type="OrthoDB" id="539213at2759"/>
<proteinExistence type="predicted"/>
<organism evidence="1 2">
    <name type="scientific">Glarea lozoyensis (strain ATCC 20868 / MF5171)</name>
    <dbReference type="NCBI Taxonomy" id="1116229"/>
    <lineage>
        <taxon>Eukaryota</taxon>
        <taxon>Fungi</taxon>
        <taxon>Dikarya</taxon>
        <taxon>Ascomycota</taxon>
        <taxon>Pezizomycotina</taxon>
        <taxon>Leotiomycetes</taxon>
        <taxon>Helotiales</taxon>
        <taxon>Helotiaceae</taxon>
        <taxon>Glarea</taxon>
    </lineage>
</organism>
<evidence type="ECO:0000313" key="1">
    <source>
        <dbReference type="EMBL" id="EPE30558.1"/>
    </source>
</evidence>
<sequence>MFLDHLEFDEYMNCSGLTGIRRLVTKRCSDLSCQHRPSYPAALYWALPIIKTQFARRMPSIDRTLAHLWEISIMEKDPEVLGELVALVGKAHFQRILTWFCPVHFVICNIYTQTLARRESLRVLIDNGLDLHYLADERSEADPNHRNIRDTTPTSLAMRFSLNFFHFRDVLLQSGTQLSTFIEEELQQGPLVNMGWTPSTLQRLFELEFKPVELLRFTCTACRFPNRSSTEKAWQMLLKWLMEGGDPTDVSKQFEEAEEVFTDGIDGICWYCASHGIRPTQEDSSTDSPFLLSI</sequence>
<dbReference type="KEGG" id="glz:GLAREA_03525"/>
<name>S3DVZ0_GLAL2</name>
<dbReference type="AlphaFoldDB" id="S3DVZ0"/>
<accession>S3DVZ0</accession>
<dbReference type="RefSeq" id="XP_008081969.1">
    <property type="nucleotide sequence ID" value="XM_008083778.1"/>
</dbReference>
<dbReference type="Proteomes" id="UP000016922">
    <property type="component" value="Unassembled WGS sequence"/>
</dbReference>
<dbReference type="EMBL" id="KE145363">
    <property type="protein sequence ID" value="EPE30558.1"/>
    <property type="molecule type" value="Genomic_DNA"/>
</dbReference>
<protein>
    <submittedName>
        <fullName evidence="1">Uncharacterized protein</fullName>
    </submittedName>
</protein>
<evidence type="ECO:0000313" key="2">
    <source>
        <dbReference type="Proteomes" id="UP000016922"/>
    </source>
</evidence>
<dbReference type="HOGENOM" id="CLU_946823_0_0_1"/>
<dbReference type="GeneID" id="19462580"/>
<gene>
    <name evidence="1" type="ORF">GLAREA_03525</name>
</gene>
<keyword evidence="2" id="KW-1185">Reference proteome</keyword>